<dbReference type="EMBL" id="CAJPEX010000824">
    <property type="protein sequence ID" value="CAG0917347.1"/>
    <property type="molecule type" value="Genomic_DNA"/>
</dbReference>
<dbReference type="Pfam" id="PF00931">
    <property type="entry name" value="NB-ARC"/>
    <property type="match status" value="1"/>
</dbReference>
<feature type="region of interest" description="Disordered" evidence="4">
    <location>
        <begin position="1226"/>
        <end position="1253"/>
    </location>
</feature>
<evidence type="ECO:0000313" key="7">
    <source>
        <dbReference type="EMBL" id="CAD7277195.1"/>
    </source>
</evidence>
<proteinExistence type="predicted"/>
<dbReference type="InterPro" id="IPR015943">
    <property type="entry name" value="WD40/YVTN_repeat-like_dom_sf"/>
</dbReference>
<dbReference type="InterPro" id="IPR002182">
    <property type="entry name" value="NB-ARC"/>
</dbReference>
<feature type="compositionally biased region" description="Low complexity" evidence="4">
    <location>
        <begin position="1231"/>
        <end position="1242"/>
    </location>
</feature>
<dbReference type="SUPFAM" id="SSF52540">
    <property type="entry name" value="P-loop containing nucleoside triphosphate hydrolases"/>
    <property type="match status" value="1"/>
</dbReference>
<feature type="domain" description="NB-ARC" evidence="5">
    <location>
        <begin position="43"/>
        <end position="158"/>
    </location>
</feature>
<dbReference type="Proteomes" id="UP000678499">
    <property type="component" value="Unassembled WGS sequence"/>
</dbReference>
<evidence type="ECO:0000256" key="4">
    <source>
        <dbReference type="SAM" id="MobiDB-lite"/>
    </source>
</evidence>
<name>A0A7R9BMD6_9CRUS</name>
<protein>
    <submittedName>
        <fullName evidence="7">Uncharacterized protein</fullName>
    </submittedName>
</protein>
<dbReference type="GO" id="GO:0006915">
    <property type="term" value="P:apoptotic process"/>
    <property type="evidence" value="ECO:0007669"/>
    <property type="project" value="UniProtKB-KW"/>
</dbReference>
<dbReference type="OrthoDB" id="6333370at2759"/>
<dbReference type="InterPro" id="IPR001680">
    <property type="entry name" value="WD40_rpt"/>
</dbReference>
<keyword evidence="2" id="KW-0053">Apoptosis</keyword>
<dbReference type="GO" id="GO:0005829">
    <property type="term" value="C:cytosol"/>
    <property type="evidence" value="ECO:0007669"/>
    <property type="project" value="UniProtKB-ARBA"/>
</dbReference>
<organism evidence="7">
    <name type="scientific">Notodromas monacha</name>
    <dbReference type="NCBI Taxonomy" id="399045"/>
    <lineage>
        <taxon>Eukaryota</taxon>
        <taxon>Metazoa</taxon>
        <taxon>Ecdysozoa</taxon>
        <taxon>Arthropoda</taxon>
        <taxon>Crustacea</taxon>
        <taxon>Oligostraca</taxon>
        <taxon>Ostracoda</taxon>
        <taxon>Podocopa</taxon>
        <taxon>Podocopida</taxon>
        <taxon>Cypridocopina</taxon>
        <taxon>Cypridoidea</taxon>
        <taxon>Cyprididae</taxon>
        <taxon>Notodromas</taxon>
    </lineage>
</organism>
<dbReference type="Gene3D" id="1.25.40.370">
    <property type="match status" value="1"/>
</dbReference>
<evidence type="ECO:0000256" key="2">
    <source>
        <dbReference type="ARBA" id="ARBA00022703"/>
    </source>
</evidence>
<dbReference type="Gene3D" id="3.40.50.300">
    <property type="entry name" value="P-loop containing nucleotide triphosphate hydrolases"/>
    <property type="match status" value="1"/>
</dbReference>
<dbReference type="SMART" id="SM00320">
    <property type="entry name" value="WD40"/>
    <property type="match status" value="9"/>
</dbReference>
<dbReference type="SUPFAM" id="SSF50978">
    <property type="entry name" value="WD40 repeat-like"/>
    <property type="match status" value="2"/>
</dbReference>
<dbReference type="Gene3D" id="2.130.10.10">
    <property type="entry name" value="YVTN repeat-like/Quinoprotein amine dehydrogenase"/>
    <property type="match status" value="5"/>
</dbReference>
<evidence type="ECO:0000313" key="8">
    <source>
        <dbReference type="Proteomes" id="UP000678499"/>
    </source>
</evidence>
<dbReference type="InterPro" id="IPR027417">
    <property type="entry name" value="P-loop_NTPase"/>
</dbReference>
<dbReference type="EMBL" id="OA882861">
    <property type="protein sequence ID" value="CAD7277195.1"/>
    <property type="molecule type" value="Genomic_DNA"/>
</dbReference>
<dbReference type="PANTHER" id="PTHR22845:SF5">
    <property type="entry name" value="APOPTOTIC PROTEASE-ACTIVATING FACTOR 1"/>
    <property type="match status" value="1"/>
</dbReference>
<dbReference type="InterPro" id="IPR036388">
    <property type="entry name" value="WH-like_DNA-bd_sf"/>
</dbReference>
<keyword evidence="1" id="KW-0853">WD repeat</keyword>
<evidence type="ECO:0000256" key="1">
    <source>
        <dbReference type="ARBA" id="ARBA00022574"/>
    </source>
</evidence>
<evidence type="ECO:0000259" key="5">
    <source>
        <dbReference type="Pfam" id="PF00931"/>
    </source>
</evidence>
<keyword evidence="3" id="KW-0677">Repeat</keyword>
<dbReference type="GO" id="GO:0043531">
    <property type="term" value="F:ADP binding"/>
    <property type="evidence" value="ECO:0007669"/>
    <property type="project" value="InterPro"/>
</dbReference>
<accession>A0A7R9BMD6</accession>
<sequence length="1561" mass="173475">MASYPKFQESSMDSILLIKRTDQRSKRNRQETLKKQDVPYCPCGKSVVVVDVLNDLDFVQEMFPKGAFWLKIGKDLQDEFLLAKMQMFYERVDDVEVNQPFPTVVDLAKCRLEKKVKAFKNSMLLILDDVWEKSVIDAFNIGVKVLVTCSDSSIMDGFQNVTKLQSSKRPAFFFCSLKNPTKIPDGLTSDESLELLAKMTGVERDKLPAEAEKIHIEAHGLPIVISLVGGSLAGNDRPQKWKLQLKKLKEGKMNNQPHPNQLSATKYPLNLSQTMSLSFESLDPNTRELYKRCVVFPKDVAFSSYALGSLFSDTENGLFPWDTDDITKLLTKKSLLVRHEDESMPNAEYMFSLHRIQHDFLFSRTTPEERKRWNDKLLKWYFSTEHGRKDFAPFRDQYFMWHIGHHLMESSHHEWFKIFVNLDFVAAKISATGPADLLNDYVKYRRTIREAVQSESNTDGQEVLQDFDHFVRMFGHELEKENADVVQLALSMHSDSVVKNVAKQVIADAKERVYFETCSTNQKTGHILTKPLTSTSTKTACLFLPKHKAIFIGDELGKIELWNAQSGARLLLLNEHDPPGKTITALELACNPDEKSVVLFVSTSADGTAKKWEILFDMDVDDATHKLKRRSRHVSGNSVSSAAAAAIFIPDHVIMSPARVRRSSTTSLSVSVSTTQLSSPASSSSNKQHQTGFVKLTFDKHEPHGINCCAIDSRKVRAATGDSCGVIRVWLLLDGVEVSVLRSHIMKNLCGVTALAFRTNTEHGSLNIIGAGYKDSVVRLWDWKNATVVLVGQEHRKEIVGIHFIHYAVLLLFPSKLMPSCCILPKPTNSFLTSSDVSPDEKYLVVGTKENEIILWELSTQTFLAFHRPHQSPLTMLKFGRFPLKNKAHLLSVSCDTALIHDVNEMSHLLLSPNFDARWISLERRNQLGSQKQGTGFVIASVDCWAAQVHLSGANQGFHATFEPTSPNQAVSSNKNEAKVAMNKSTSLKKPSGASMSRITCISLVNDKQVAVGLTDGIVVLCRHHQSDNLSAETTCKIASHERSVNCVTSAEICDKNGNHSGESFVIVSGCDAGMVLITKISSGSDRQKPIKVTCPSSSVYELRIIRGAENNEVQIVAAFLKTIGKMNSSSYNPPEIVFRLCDIQGITLREFNPLLCQEIRPNTASNPWKSFTLDAKRSGAFVQNIVIFDFCTASNRFVVAAKKCEAVLYDLGSGESVATCVPGLPKNEPNASKNNNSATNSEHSCVRRKRSVNGKGRQEAVNKLENVISTAIAAKEAVFTAVKFSPDGDRLVTGESSGIIKAGPDKDYNFVEEYAHGDLPSHDEDYLNIPHENSLSEVWSSADGILLHGLSNDGKEAITDLIFSSCGLLMAAGGITQFSLFNLELLNGSEDQQSADREELIGSLSQRRRSSLTAIVTRSLDTEIFLGDQCEPKLMTHMRFDLGSNDLDLNDETLAILNLRKESRSGRCSTVPEDRFIRETDGCRCNSVLHNKRGPKQNNSPLLKVYSISNGPVRRIFASPDFHEFATVDDAGTLHLLKVATPSVTSDDDSDTDSIFHVGP</sequence>
<dbReference type="InterPro" id="IPR036322">
    <property type="entry name" value="WD40_repeat_dom_sf"/>
</dbReference>
<evidence type="ECO:0000259" key="6">
    <source>
        <dbReference type="Pfam" id="PF17908"/>
    </source>
</evidence>
<evidence type="ECO:0000256" key="3">
    <source>
        <dbReference type="ARBA" id="ARBA00022737"/>
    </source>
</evidence>
<dbReference type="Gene3D" id="1.10.8.430">
    <property type="entry name" value="Helical domain of apoptotic protease-activating factors"/>
    <property type="match status" value="1"/>
</dbReference>
<dbReference type="InterPro" id="IPR041452">
    <property type="entry name" value="APAF1_C"/>
</dbReference>
<dbReference type="Gene3D" id="1.10.10.10">
    <property type="entry name" value="Winged helix-like DNA-binding domain superfamily/Winged helix DNA-binding domain"/>
    <property type="match status" value="1"/>
</dbReference>
<gene>
    <name evidence="7" type="ORF">NMOB1V02_LOCUS4932</name>
</gene>
<keyword evidence="8" id="KW-1185">Reference proteome</keyword>
<dbReference type="Pfam" id="PF17908">
    <property type="entry name" value="APAF1_C"/>
    <property type="match status" value="1"/>
</dbReference>
<reference evidence="7" key="1">
    <citation type="submission" date="2020-11" db="EMBL/GenBank/DDBJ databases">
        <authorList>
            <person name="Tran Van P."/>
        </authorList>
    </citation>
    <scope>NUCLEOTIDE SEQUENCE</scope>
</reference>
<dbReference type="PANTHER" id="PTHR22845">
    <property type="entry name" value="APOPTOTIC PROTEASE-ACTIVATING FACTOR 1"/>
    <property type="match status" value="1"/>
</dbReference>
<dbReference type="InterPro" id="IPR042197">
    <property type="entry name" value="Apaf_helical"/>
</dbReference>
<feature type="domain" description="APAF-1 helical" evidence="6">
    <location>
        <begin position="383"/>
        <end position="505"/>
    </location>
</feature>